<keyword evidence="2" id="KW-1185">Reference proteome</keyword>
<dbReference type="AlphaFoldDB" id="A0A1S8DEU7"/>
<reference evidence="1 2" key="1">
    <citation type="submission" date="2017-01" db="EMBL/GenBank/DDBJ databases">
        <title>Draft genome sequence of Pseudomonas pachastrellae type strain CCUG 46540T from a deep sea.</title>
        <authorList>
            <person name="Gomila M."/>
            <person name="Mulet M."/>
            <person name="Lalucat J."/>
            <person name="Garcia-Valdes E."/>
        </authorList>
    </citation>
    <scope>NUCLEOTIDE SEQUENCE [LARGE SCALE GENOMIC DNA]</scope>
    <source>
        <strain evidence="1 2">CCUG 46540</strain>
    </source>
</reference>
<dbReference type="OrthoDB" id="9771071at2"/>
<dbReference type="EMBL" id="MUBC01000026">
    <property type="protein sequence ID" value="ONM43501.1"/>
    <property type="molecule type" value="Genomic_DNA"/>
</dbReference>
<gene>
    <name evidence="1" type="ORF">BXT89_12240</name>
</gene>
<name>A0A1S8DEU7_9GAMM</name>
<dbReference type="Proteomes" id="UP000242847">
    <property type="component" value="Unassembled WGS sequence"/>
</dbReference>
<protein>
    <submittedName>
        <fullName evidence="1">Uncharacterized protein</fullName>
    </submittedName>
</protein>
<sequence length="65" mass="7140">MSRRSSAASYISLLSLGATSNGSKGAGIDHLGFWLDDRLRYKGALLFSDLNLDFYSLGQVSLNRR</sequence>
<dbReference type="RefSeq" id="WP_083727956.1">
    <property type="nucleotide sequence ID" value="NZ_FOUD01000002.1"/>
</dbReference>
<evidence type="ECO:0000313" key="2">
    <source>
        <dbReference type="Proteomes" id="UP000242847"/>
    </source>
</evidence>
<evidence type="ECO:0000313" key="1">
    <source>
        <dbReference type="EMBL" id="ONM43501.1"/>
    </source>
</evidence>
<proteinExistence type="predicted"/>
<organism evidence="1 2">
    <name type="scientific">Halopseudomonas pachastrellae</name>
    <dbReference type="NCBI Taxonomy" id="254161"/>
    <lineage>
        <taxon>Bacteria</taxon>
        <taxon>Pseudomonadati</taxon>
        <taxon>Pseudomonadota</taxon>
        <taxon>Gammaproteobacteria</taxon>
        <taxon>Pseudomonadales</taxon>
        <taxon>Pseudomonadaceae</taxon>
        <taxon>Halopseudomonas</taxon>
    </lineage>
</organism>
<accession>A0A1S8DEU7</accession>
<dbReference type="STRING" id="254161.SAMN05216256_10259"/>
<comment type="caution">
    <text evidence="1">The sequence shown here is derived from an EMBL/GenBank/DDBJ whole genome shotgun (WGS) entry which is preliminary data.</text>
</comment>